<dbReference type="PANTHER" id="PTHR34109">
    <property type="entry name" value="BNAUNNG04460D PROTEIN-RELATED"/>
    <property type="match status" value="1"/>
</dbReference>
<evidence type="ECO:0000313" key="2">
    <source>
        <dbReference type="EMBL" id="RXT29789.1"/>
    </source>
</evidence>
<proteinExistence type="predicted"/>
<feature type="domain" description="VOC" evidence="1">
    <location>
        <begin position="6"/>
        <end position="136"/>
    </location>
</feature>
<dbReference type="EMBL" id="MZMU01000002">
    <property type="protein sequence ID" value="RXT29789.1"/>
    <property type="molecule type" value="Genomic_DNA"/>
</dbReference>
<gene>
    <name evidence="2" type="ORF">B5P46_01575</name>
</gene>
<dbReference type="InterPro" id="IPR004360">
    <property type="entry name" value="Glyas_Fos-R_dOase_dom"/>
</dbReference>
<dbReference type="RefSeq" id="WP_129417158.1">
    <property type="nucleotide sequence ID" value="NZ_MZMU01000002.1"/>
</dbReference>
<dbReference type="AlphaFoldDB" id="A0A4Q1UCM2"/>
<comment type="caution">
    <text evidence="2">The sequence shown here is derived from an EMBL/GenBank/DDBJ whole genome shotgun (WGS) entry which is preliminary data.</text>
</comment>
<sequence length="145" mass="15565">MADDISIEFSLLVEHGREQDAADFYAAAFGAQQVDTFSSDGVVMAVEMRFGTMPVSVAGSNPKREQHPSYGGPFFPKEPGAVSTVFRINVGDIDGAVERAITAGAVIRDRPQTDVFGRRVSSVYDPFGHIWALVERKAASLSVAA</sequence>
<dbReference type="PROSITE" id="PS51819">
    <property type="entry name" value="VOC"/>
    <property type="match status" value="1"/>
</dbReference>
<name>A0A4Q1UCM2_RHILE</name>
<protein>
    <recommendedName>
        <fullName evidence="1">VOC domain-containing protein</fullName>
    </recommendedName>
</protein>
<evidence type="ECO:0000313" key="3">
    <source>
        <dbReference type="Proteomes" id="UP000290767"/>
    </source>
</evidence>
<dbReference type="InterPro" id="IPR037523">
    <property type="entry name" value="VOC_core"/>
</dbReference>
<dbReference type="Proteomes" id="UP000290767">
    <property type="component" value="Unassembled WGS sequence"/>
</dbReference>
<evidence type="ECO:0000259" key="1">
    <source>
        <dbReference type="PROSITE" id="PS51819"/>
    </source>
</evidence>
<dbReference type="InterPro" id="IPR029068">
    <property type="entry name" value="Glyas_Bleomycin-R_OHBP_Dase"/>
</dbReference>
<dbReference type="SUPFAM" id="SSF54593">
    <property type="entry name" value="Glyoxalase/Bleomycin resistance protein/Dihydroxybiphenyl dioxygenase"/>
    <property type="match status" value="1"/>
</dbReference>
<accession>A0A4Q1UCM2</accession>
<dbReference type="Gene3D" id="3.10.180.10">
    <property type="entry name" value="2,3-Dihydroxybiphenyl 1,2-Dioxygenase, domain 1"/>
    <property type="match status" value="1"/>
</dbReference>
<organism evidence="2 3">
    <name type="scientific">Rhizobium leguminosarum</name>
    <dbReference type="NCBI Taxonomy" id="384"/>
    <lineage>
        <taxon>Bacteria</taxon>
        <taxon>Pseudomonadati</taxon>
        <taxon>Pseudomonadota</taxon>
        <taxon>Alphaproteobacteria</taxon>
        <taxon>Hyphomicrobiales</taxon>
        <taxon>Rhizobiaceae</taxon>
        <taxon>Rhizobium/Agrobacterium group</taxon>
        <taxon>Rhizobium</taxon>
    </lineage>
</organism>
<dbReference type="Pfam" id="PF00903">
    <property type="entry name" value="Glyoxalase"/>
    <property type="match status" value="1"/>
</dbReference>
<reference evidence="2 3" key="1">
    <citation type="submission" date="2017-03" db="EMBL/GenBank/DDBJ databases">
        <authorList>
            <person name="Safronova V.I."/>
            <person name="Sazanova A.L."/>
            <person name="Chirak E.R."/>
        </authorList>
    </citation>
    <scope>NUCLEOTIDE SEQUENCE [LARGE SCALE GENOMIC DNA]</scope>
    <source>
        <strain evidence="2 3">Tri-43</strain>
    </source>
</reference>